<dbReference type="EMBL" id="CM032189">
    <property type="protein sequence ID" value="KAG7087124.1"/>
    <property type="molecule type" value="Genomic_DNA"/>
</dbReference>
<name>A0A9P7UPJ5_9AGAR</name>
<evidence type="ECO:0000313" key="2">
    <source>
        <dbReference type="EMBL" id="KAG7087124.1"/>
    </source>
</evidence>
<dbReference type="RefSeq" id="XP_043003595.1">
    <property type="nucleotide sequence ID" value="XM_043158251.1"/>
</dbReference>
<keyword evidence="3" id="KW-1185">Reference proteome</keyword>
<dbReference type="AlphaFoldDB" id="A0A9P7UPJ5"/>
<dbReference type="OrthoDB" id="3069114at2759"/>
<accession>A0A9P7UPJ5</accession>
<evidence type="ECO:0000313" key="3">
    <source>
        <dbReference type="Proteomes" id="UP001049176"/>
    </source>
</evidence>
<dbReference type="KEGG" id="more:E1B28_013105"/>
<feature type="region of interest" description="Disordered" evidence="1">
    <location>
        <begin position="39"/>
        <end position="61"/>
    </location>
</feature>
<proteinExistence type="predicted"/>
<reference evidence="2" key="1">
    <citation type="journal article" date="2021" name="Genome Biol. Evol.">
        <title>The assembled and annotated genome of the fairy-ring fungus Marasmius oreades.</title>
        <authorList>
            <person name="Hiltunen M."/>
            <person name="Ament-Velasquez S.L."/>
            <person name="Johannesson H."/>
        </authorList>
    </citation>
    <scope>NUCLEOTIDE SEQUENCE</scope>
    <source>
        <strain evidence="2">03SP1</strain>
    </source>
</reference>
<protein>
    <submittedName>
        <fullName evidence="2">Uncharacterized protein</fullName>
    </submittedName>
</protein>
<gene>
    <name evidence="2" type="ORF">E1B28_013105</name>
</gene>
<dbReference type="Proteomes" id="UP001049176">
    <property type="component" value="Chromosome 9"/>
</dbReference>
<evidence type="ECO:0000256" key="1">
    <source>
        <dbReference type="SAM" id="MobiDB-lite"/>
    </source>
</evidence>
<sequence>MLEPTPFLAAVMPPSDVDIPQIVREKEQLKLQLEAYLAQASHRSSSRTTVHDGTNEGNPDDDAVQALRYQMEALTRRTATLEEGMAPPDYKCIRKTSFRGPIRTLTLDSGKATSCMRRRT</sequence>
<organism evidence="2 3">
    <name type="scientific">Marasmius oreades</name>
    <name type="common">fairy-ring Marasmius</name>
    <dbReference type="NCBI Taxonomy" id="181124"/>
    <lineage>
        <taxon>Eukaryota</taxon>
        <taxon>Fungi</taxon>
        <taxon>Dikarya</taxon>
        <taxon>Basidiomycota</taxon>
        <taxon>Agaricomycotina</taxon>
        <taxon>Agaricomycetes</taxon>
        <taxon>Agaricomycetidae</taxon>
        <taxon>Agaricales</taxon>
        <taxon>Marasmiineae</taxon>
        <taxon>Marasmiaceae</taxon>
        <taxon>Marasmius</taxon>
    </lineage>
</organism>
<dbReference type="GeneID" id="66082180"/>
<comment type="caution">
    <text evidence="2">The sequence shown here is derived from an EMBL/GenBank/DDBJ whole genome shotgun (WGS) entry which is preliminary data.</text>
</comment>